<dbReference type="Proteomes" id="UP000242869">
    <property type="component" value="Unassembled WGS sequence"/>
</dbReference>
<evidence type="ECO:0000313" key="2">
    <source>
        <dbReference type="EMBL" id="SFN97801.1"/>
    </source>
</evidence>
<gene>
    <name evidence="2" type="ORF">SAMN05660284_02651</name>
</gene>
<feature type="signal peptide" evidence="1">
    <location>
        <begin position="1"/>
        <end position="26"/>
    </location>
</feature>
<dbReference type="EMBL" id="FOVE01000024">
    <property type="protein sequence ID" value="SFN97801.1"/>
    <property type="molecule type" value="Genomic_DNA"/>
</dbReference>
<reference evidence="3" key="1">
    <citation type="submission" date="2016-10" db="EMBL/GenBank/DDBJ databases">
        <authorList>
            <person name="Varghese N."/>
            <person name="Submissions S."/>
        </authorList>
    </citation>
    <scope>NUCLEOTIDE SEQUENCE [LARGE SCALE GENOMIC DNA]</scope>
    <source>
        <strain evidence="3">DSM 6150</strain>
    </source>
</reference>
<organism evidence="2 3">
    <name type="scientific">Formivibrio citricus</name>
    <dbReference type="NCBI Taxonomy" id="83765"/>
    <lineage>
        <taxon>Bacteria</taxon>
        <taxon>Pseudomonadati</taxon>
        <taxon>Pseudomonadota</taxon>
        <taxon>Betaproteobacteria</taxon>
        <taxon>Neisseriales</taxon>
        <taxon>Chitinibacteraceae</taxon>
        <taxon>Formivibrio</taxon>
    </lineage>
</organism>
<evidence type="ECO:0000313" key="3">
    <source>
        <dbReference type="Proteomes" id="UP000242869"/>
    </source>
</evidence>
<feature type="chain" id="PRO_5017322939" evidence="1">
    <location>
        <begin position="27"/>
        <end position="177"/>
    </location>
</feature>
<evidence type="ECO:0000256" key="1">
    <source>
        <dbReference type="SAM" id="SignalP"/>
    </source>
</evidence>
<name>A0A1I5DG67_9NEIS</name>
<accession>A0A1I5DG67</accession>
<keyword evidence="1" id="KW-0732">Signal</keyword>
<sequence length="177" mass="20062">MNRTKYFSVVMAAIVVSLFLDRPSLASETLPEWVKMIECKVAFEDYMSFVLGDFQDEKLKAKMGIKKIQQDNPFLHEYELSQPIKVYGHETRRVVFNSAGIMAVLDEKAPLPLAEKLGLNVVVNTGTKILATRTISETKPETIGSMKVWRKISQDLSTVSSHRDKTLLGCTYKLMEK</sequence>
<protein>
    <submittedName>
        <fullName evidence="2">Uncharacterized protein</fullName>
    </submittedName>
</protein>
<proteinExistence type="predicted"/>
<dbReference type="AlphaFoldDB" id="A0A1I5DG67"/>
<keyword evidence="3" id="KW-1185">Reference proteome</keyword>